<feature type="transmembrane region" description="Helical" evidence="1">
    <location>
        <begin position="174"/>
        <end position="197"/>
    </location>
</feature>
<dbReference type="Proteomes" id="UP000777784">
    <property type="component" value="Unassembled WGS sequence"/>
</dbReference>
<reference evidence="2" key="1">
    <citation type="submission" date="2021-05" db="EMBL/GenBank/DDBJ databases">
        <title>Energy efficiency and biological interactions define the core microbiome of deep oligotrophic groundwater.</title>
        <authorList>
            <person name="Mehrshad M."/>
            <person name="Lopez-Fernandez M."/>
            <person name="Bell E."/>
            <person name="Bernier-Latmani R."/>
            <person name="Bertilsson S."/>
            <person name="Dopson M."/>
        </authorList>
    </citation>
    <scope>NUCLEOTIDE SEQUENCE</scope>
    <source>
        <strain evidence="2">Modern_marine.mb.64</strain>
    </source>
</reference>
<sequence>MLEWIVEKYAEFGWTAALAVGWCLIIIIWALSAYYLGFRRKTKPLKVLVEKAKEKIKSIECSEAFVKGFEDFNAFATATPAIEPSWTEFKKALVYPHKDETQKIKSTVDSNYFFNFTTIVENNVDLRFYNEFPNYLTGTGILGTFVGLTIGIFLARAGLVSAEVELMRGALSNLLGGASLAFSTSLVGLFFSLIVSWKMKSWLYKIQVGIEEWCDILDAHLERVTIEGLTQENLSESKRQTVQLERFNTDLAISISSALDERLAGRFGPLLERSITALEGIKADRQEGQEKLLRDMVAEFKNTLSGAAGTEMTAIGDTLRELGHSMKETADRLTGAGNEAGEGFVAASKSAADEMRALIREVTSQMSETRRSNDEAMNQIMQRIEGQISNLASTVTMAAVKAGDNLQQAASGASSKIQGAATQVGESLISGAGELEKQIGKFGSSINSFSASVKDAENLATMSRQAFQDLHTTIDHIDTANRSLENAARPVEEVAKGMIASLEAQQVAFHGILGLTANLDKATSSLQEGSDQQRKAWVDLSDRFEGLDGALSKAFEEINVGVEAYTNQIRDFVRDLDTSLSSATQMLSGAIQELNAAVEELQAAKD</sequence>
<organism evidence="2 3">
    <name type="scientific">Eiseniibacteriota bacterium</name>
    <dbReference type="NCBI Taxonomy" id="2212470"/>
    <lineage>
        <taxon>Bacteria</taxon>
        <taxon>Candidatus Eiseniibacteriota</taxon>
    </lineage>
</organism>
<keyword evidence="1" id="KW-0812">Transmembrane</keyword>
<dbReference type="Gene3D" id="1.20.120.20">
    <property type="entry name" value="Apolipoprotein"/>
    <property type="match status" value="1"/>
</dbReference>
<comment type="caution">
    <text evidence="2">The sequence shown here is derived from an EMBL/GenBank/DDBJ whole genome shotgun (WGS) entry which is preliminary data.</text>
</comment>
<protein>
    <submittedName>
        <fullName evidence="2">Anti-phage defense ZorAB system ZorA</fullName>
    </submittedName>
</protein>
<gene>
    <name evidence="2" type="primary">zorA</name>
    <name evidence="2" type="ORF">KJ970_15810</name>
</gene>
<proteinExistence type="predicted"/>
<accession>A0A948S201</accession>
<dbReference type="AlphaFoldDB" id="A0A948S201"/>
<evidence type="ECO:0000313" key="2">
    <source>
        <dbReference type="EMBL" id="MBU2692389.1"/>
    </source>
</evidence>
<keyword evidence="1" id="KW-1133">Transmembrane helix</keyword>
<name>A0A948S201_UNCEI</name>
<feature type="transmembrane region" description="Helical" evidence="1">
    <location>
        <begin position="12"/>
        <end position="36"/>
    </location>
</feature>
<evidence type="ECO:0000256" key="1">
    <source>
        <dbReference type="SAM" id="Phobius"/>
    </source>
</evidence>
<evidence type="ECO:0000313" key="3">
    <source>
        <dbReference type="Proteomes" id="UP000777784"/>
    </source>
</evidence>
<dbReference type="NCBIfam" id="NF033915">
    <property type="entry name" value="antiphage_ZorA_2"/>
    <property type="match status" value="1"/>
</dbReference>
<dbReference type="EMBL" id="JAHJDP010000088">
    <property type="protein sequence ID" value="MBU2692389.1"/>
    <property type="molecule type" value="Genomic_DNA"/>
</dbReference>
<feature type="transmembrane region" description="Helical" evidence="1">
    <location>
        <begin position="135"/>
        <end position="154"/>
    </location>
</feature>
<keyword evidence="1" id="KW-0472">Membrane</keyword>